<comment type="catalytic activity">
    <reaction evidence="1">
        <text>S-ubiquitinyl-[E2 ubiquitin-conjugating enzyme]-L-cysteine + [acceptor protein]-L-lysine = [E2 ubiquitin-conjugating enzyme]-L-cysteine + N(6)-ubiquitinyl-[acceptor protein]-L-lysine.</text>
        <dbReference type="EC" id="2.3.2.27"/>
    </reaction>
</comment>
<dbReference type="Pfam" id="PF13639">
    <property type="entry name" value="zf-RING_2"/>
    <property type="match status" value="1"/>
</dbReference>
<dbReference type="Gene3D" id="3.30.40.10">
    <property type="entry name" value="Zinc/RING finger domain, C3HC4 (zinc finger)"/>
    <property type="match status" value="1"/>
</dbReference>
<accession>A0ABR1BK79</accession>
<dbReference type="InterPro" id="IPR002350">
    <property type="entry name" value="Kazal_dom"/>
</dbReference>
<dbReference type="SUPFAM" id="SSF57850">
    <property type="entry name" value="RING/U-box"/>
    <property type="match status" value="1"/>
</dbReference>
<dbReference type="InterPro" id="IPR045191">
    <property type="entry name" value="MBR1/2-like"/>
</dbReference>
<evidence type="ECO:0000256" key="7">
    <source>
        <dbReference type="ARBA" id="ARBA00022833"/>
    </source>
</evidence>
<dbReference type="Proteomes" id="UP001303046">
    <property type="component" value="Unassembled WGS sequence"/>
</dbReference>
<feature type="compositionally biased region" description="Low complexity" evidence="9">
    <location>
        <begin position="297"/>
        <end position="312"/>
    </location>
</feature>
<sequence>MAALDAAIEKGRACGRTSVCGVSAIFWCPEKISEMDPLPAALPIAAASRNPSVAAQQLAYAAATAPAAAANGQPLPATAAPYIPLELMMYHHHHPVAAAAGLVLPQTPVPPCLLSTQPMMCQSCIYSSPTQPCSIHHAPIAYGQATPNFTFVSQSQQTQHQRTQQGVASVTTTTPTQQQQLHAGQQQIINEPSQLTQPQLPLSSSVVLQQQQQHHHHHHQQQQQQQRRDIEIARQHTSLPPTLAPQMRSMAMRLKRGAPISSRVQSALDAAVRAPKLRRVASDGTRTREIQAVQPEPMTQQAPPQIPQQVQPDQPPSTSQLVAAAAAAAVVNGSNADAAVPAPAAAQCAHCGSRGACPACVPCYCAYCPHSAAAVAVAGASPAQLNPAVPASHPGAQQIAVPTTPQFTHITPPTVSQMASAGLRYVHDAIFASHMLESMQRHQQQQQQRQQEQLSQFGRLLPSSTGLYVLPRTGGYPAASNGRLELHMLVNTGMPPELLGMVERPLDRHHMFAAPVAEPLPVGASPQDIEKCTEKINFIKDLEVPENEAERCTVCLCEFETGEEVRNLRCTHIFHVSCIDKWLVYNKKCPVCRLDVDKQKAVLVE</sequence>
<evidence type="ECO:0000256" key="2">
    <source>
        <dbReference type="ARBA" id="ARBA00012483"/>
    </source>
</evidence>
<keyword evidence="4" id="KW-0479">Metal-binding</keyword>
<feature type="compositionally biased region" description="Polar residues" evidence="9">
    <location>
        <begin position="199"/>
        <end position="208"/>
    </location>
</feature>
<proteinExistence type="predicted"/>
<name>A0ABR1BK79_NECAM</name>
<evidence type="ECO:0000256" key="1">
    <source>
        <dbReference type="ARBA" id="ARBA00000900"/>
    </source>
</evidence>
<feature type="region of interest" description="Disordered" evidence="9">
    <location>
        <begin position="199"/>
        <end position="229"/>
    </location>
</feature>
<evidence type="ECO:0000256" key="6">
    <source>
        <dbReference type="ARBA" id="ARBA00022786"/>
    </source>
</evidence>
<dbReference type="EMBL" id="JAVFWL010000001">
    <property type="protein sequence ID" value="KAK6725471.1"/>
    <property type="molecule type" value="Genomic_DNA"/>
</dbReference>
<dbReference type="PROSITE" id="PS00282">
    <property type="entry name" value="KAZAL_1"/>
    <property type="match status" value="1"/>
</dbReference>
<dbReference type="PANTHER" id="PTHR22937:SF65">
    <property type="entry name" value="E3 UBIQUITIN-PROTEIN LIGASE ARK2C"/>
    <property type="match status" value="1"/>
</dbReference>
<keyword evidence="6" id="KW-0833">Ubl conjugation pathway</keyword>
<evidence type="ECO:0000256" key="9">
    <source>
        <dbReference type="SAM" id="MobiDB-lite"/>
    </source>
</evidence>
<gene>
    <name evidence="11" type="primary">Necator_chrI.g163</name>
    <name evidence="11" type="ORF">RB195_004042</name>
</gene>
<evidence type="ECO:0000313" key="12">
    <source>
        <dbReference type="Proteomes" id="UP001303046"/>
    </source>
</evidence>
<feature type="region of interest" description="Disordered" evidence="9">
    <location>
        <begin position="153"/>
        <end position="178"/>
    </location>
</feature>
<evidence type="ECO:0000259" key="10">
    <source>
        <dbReference type="PROSITE" id="PS50089"/>
    </source>
</evidence>
<dbReference type="SMART" id="SM00184">
    <property type="entry name" value="RING"/>
    <property type="match status" value="1"/>
</dbReference>
<dbReference type="InterPro" id="IPR001841">
    <property type="entry name" value="Znf_RING"/>
</dbReference>
<evidence type="ECO:0000256" key="5">
    <source>
        <dbReference type="ARBA" id="ARBA00022771"/>
    </source>
</evidence>
<dbReference type="InterPro" id="IPR013083">
    <property type="entry name" value="Znf_RING/FYVE/PHD"/>
</dbReference>
<keyword evidence="7" id="KW-0862">Zinc</keyword>
<comment type="caution">
    <text evidence="11">The sequence shown here is derived from an EMBL/GenBank/DDBJ whole genome shotgun (WGS) entry which is preliminary data.</text>
</comment>
<keyword evidence="5 8" id="KW-0863">Zinc-finger</keyword>
<evidence type="ECO:0000313" key="11">
    <source>
        <dbReference type="EMBL" id="KAK6725471.1"/>
    </source>
</evidence>
<reference evidence="11 12" key="1">
    <citation type="submission" date="2023-08" db="EMBL/GenBank/DDBJ databases">
        <title>A Necator americanus chromosomal reference genome.</title>
        <authorList>
            <person name="Ilik V."/>
            <person name="Petrzelkova K.J."/>
            <person name="Pardy F."/>
            <person name="Fuh T."/>
            <person name="Niatou-Singa F.S."/>
            <person name="Gouil Q."/>
            <person name="Baker L."/>
            <person name="Ritchie M.E."/>
            <person name="Jex A.R."/>
            <person name="Gazzola D."/>
            <person name="Li H."/>
            <person name="Toshio Fujiwara R."/>
            <person name="Zhan B."/>
            <person name="Aroian R.V."/>
            <person name="Pafco B."/>
            <person name="Schwarz E.M."/>
        </authorList>
    </citation>
    <scope>NUCLEOTIDE SEQUENCE [LARGE SCALE GENOMIC DNA]</scope>
    <source>
        <strain evidence="11 12">Aroian</strain>
        <tissue evidence="11">Whole animal</tissue>
    </source>
</reference>
<keyword evidence="3" id="KW-0808">Transferase</keyword>
<feature type="domain" description="RING-type" evidence="10">
    <location>
        <begin position="552"/>
        <end position="593"/>
    </location>
</feature>
<evidence type="ECO:0000256" key="3">
    <source>
        <dbReference type="ARBA" id="ARBA00022679"/>
    </source>
</evidence>
<dbReference type="PROSITE" id="PS50089">
    <property type="entry name" value="ZF_RING_2"/>
    <property type="match status" value="1"/>
</dbReference>
<dbReference type="PANTHER" id="PTHR22937">
    <property type="entry name" value="E3 UBIQUITIN-PROTEIN LIGASE RNF165"/>
    <property type="match status" value="1"/>
</dbReference>
<keyword evidence="12" id="KW-1185">Reference proteome</keyword>
<organism evidence="11 12">
    <name type="scientific">Necator americanus</name>
    <name type="common">Human hookworm</name>
    <dbReference type="NCBI Taxonomy" id="51031"/>
    <lineage>
        <taxon>Eukaryota</taxon>
        <taxon>Metazoa</taxon>
        <taxon>Ecdysozoa</taxon>
        <taxon>Nematoda</taxon>
        <taxon>Chromadorea</taxon>
        <taxon>Rhabditida</taxon>
        <taxon>Rhabditina</taxon>
        <taxon>Rhabditomorpha</taxon>
        <taxon>Strongyloidea</taxon>
        <taxon>Ancylostomatidae</taxon>
        <taxon>Bunostominae</taxon>
        <taxon>Necator</taxon>
    </lineage>
</organism>
<evidence type="ECO:0000256" key="4">
    <source>
        <dbReference type="ARBA" id="ARBA00022723"/>
    </source>
</evidence>
<dbReference type="EC" id="2.3.2.27" evidence="2"/>
<feature type="region of interest" description="Disordered" evidence="9">
    <location>
        <begin position="280"/>
        <end position="316"/>
    </location>
</feature>
<protein>
    <recommendedName>
        <fullName evidence="2">RING-type E3 ubiquitin transferase</fullName>
        <ecNumber evidence="2">2.3.2.27</ecNumber>
    </recommendedName>
</protein>
<evidence type="ECO:0000256" key="8">
    <source>
        <dbReference type="PROSITE-ProRule" id="PRU00175"/>
    </source>
</evidence>